<evidence type="ECO:0000256" key="2">
    <source>
        <dbReference type="ARBA" id="ARBA00022475"/>
    </source>
</evidence>
<evidence type="ECO:0000256" key="1">
    <source>
        <dbReference type="ARBA" id="ARBA00004651"/>
    </source>
</evidence>
<evidence type="ECO:0000259" key="9">
    <source>
        <dbReference type="Pfam" id="PF01618"/>
    </source>
</evidence>
<dbReference type="AlphaFoldDB" id="A0A1U9NNT6"/>
<dbReference type="EMBL" id="CP019791">
    <property type="protein sequence ID" value="AQT69505.1"/>
    <property type="molecule type" value="Genomic_DNA"/>
</dbReference>
<name>A0A1U9NNT6_9BACT</name>
<comment type="similarity">
    <text evidence="6">Belongs to the exbB/tolQ family.</text>
</comment>
<evidence type="ECO:0000256" key="3">
    <source>
        <dbReference type="ARBA" id="ARBA00022692"/>
    </source>
</evidence>
<dbReference type="STRING" id="1936003.STSP2_02696"/>
<feature type="transmembrane region" description="Helical" evidence="7">
    <location>
        <begin position="41"/>
        <end position="69"/>
    </location>
</feature>
<dbReference type="Pfam" id="PF01618">
    <property type="entry name" value="MotA_ExbB"/>
    <property type="match status" value="1"/>
</dbReference>
<dbReference type="KEGG" id="alus:STSP2_02696"/>
<protein>
    <submittedName>
        <fullName evidence="10">Biopolymer transport protein ExbB</fullName>
    </submittedName>
</protein>
<feature type="transmembrane region" description="Helical" evidence="7">
    <location>
        <begin position="153"/>
        <end position="174"/>
    </location>
</feature>
<keyword evidence="3 7" id="KW-0812">Transmembrane</keyword>
<feature type="transmembrane region" description="Helical" evidence="7">
    <location>
        <begin position="199"/>
        <end position="220"/>
    </location>
</feature>
<keyword evidence="5 7" id="KW-0472">Membrane</keyword>
<organism evidence="10 11">
    <name type="scientific">Anaerohalosphaera lusitana</name>
    <dbReference type="NCBI Taxonomy" id="1936003"/>
    <lineage>
        <taxon>Bacteria</taxon>
        <taxon>Pseudomonadati</taxon>
        <taxon>Planctomycetota</taxon>
        <taxon>Phycisphaerae</taxon>
        <taxon>Sedimentisphaerales</taxon>
        <taxon>Anaerohalosphaeraceae</taxon>
        <taxon>Anaerohalosphaera</taxon>
    </lineage>
</organism>
<dbReference type="GO" id="GO:0017038">
    <property type="term" value="P:protein import"/>
    <property type="evidence" value="ECO:0007669"/>
    <property type="project" value="TreeGrafter"/>
</dbReference>
<dbReference type="InterPro" id="IPR050790">
    <property type="entry name" value="ExbB/TolQ_transport"/>
</dbReference>
<comment type="subcellular location">
    <subcellularLocation>
        <location evidence="1">Cell membrane</location>
        <topology evidence="1">Multi-pass membrane protein</topology>
    </subcellularLocation>
    <subcellularLocation>
        <location evidence="6">Membrane</location>
        <topology evidence="6">Multi-pass membrane protein</topology>
    </subcellularLocation>
</comment>
<proteinExistence type="inferred from homology"/>
<dbReference type="OrthoDB" id="9809716at2"/>
<feature type="domain" description="MotA/TolQ/ExbB proton channel" evidence="9">
    <location>
        <begin position="109"/>
        <end position="232"/>
    </location>
</feature>
<keyword evidence="2" id="KW-1003">Cell membrane</keyword>
<evidence type="ECO:0000313" key="11">
    <source>
        <dbReference type="Proteomes" id="UP000189674"/>
    </source>
</evidence>
<keyword evidence="4 7" id="KW-1133">Transmembrane helix</keyword>
<keyword evidence="6" id="KW-0653">Protein transport</keyword>
<evidence type="ECO:0000256" key="6">
    <source>
        <dbReference type="RuleBase" id="RU004057"/>
    </source>
</evidence>
<evidence type="ECO:0000256" key="8">
    <source>
        <dbReference type="SAM" id="SignalP"/>
    </source>
</evidence>
<dbReference type="PANTHER" id="PTHR30625">
    <property type="entry name" value="PROTEIN TOLQ"/>
    <property type="match status" value="1"/>
</dbReference>
<evidence type="ECO:0000256" key="7">
    <source>
        <dbReference type="SAM" id="Phobius"/>
    </source>
</evidence>
<accession>A0A1U9NNT6</accession>
<evidence type="ECO:0000313" key="10">
    <source>
        <dbReference type="EMBL" id="AQT69505.1"/>
    </source>
</evidence>
<dbReference type="Proteomes" id="UP000189674">
    <property type="component" value="Chromosome"/>
</dbReference>
<feature type="chain" id="PRO_5012278997" evidence="8">
    <location>
        <begin position="32"/>
        <end position="255"/>
    </location>
</feature>
<dbReference type="GO" id="GO:0005886">
    <property type="term" value="C:plasma membrane"/>
    <property type="evidence" value="ECO:0007669"/>
    <property type="project" value="UniProtKB-SubCell"/>
</dbReference>
<evidence type="ECO:0000256" key="5">
    <source>
        <dbReference type="ARBA" id="ARBA00023136"/>
    </source>
</evidence>
<gene>
    <name evidence="10" type="primary">exbB_4</name>
    <name evidence="10" type="ORF">STSP2_02696</name>
</gene>
<keyword evidence="8" id="KW-0732">Signal</keyword>
<evidence type="ECO:0000256" key="4">
    <source>
        <dbReference type="ARBA" id="ARBA00022989"/>
    </source>
</evidence>
<dbReference type="InterPro" id="IPR002898">
    <property type="entry name" value="MotA_ExbB_proton_chnl"/>
</dbReference>
<keyword evidence="6" id="KW-0813">Transport</keyword>
<reference evidence="11" key="1">
    <citation type="submission" date="2017-02" db="EMBL/GenBank/DDBJ databases">
        <title>Comparative genomics and description of representatives of a novel lineage of planctomycetes thriving in anoxic sediments.</title>
        <authorList>
            <person name="Spring S."/>
            <person name="Bunk B."/>
            <person name="Sproer C."/>
        </authorList>
    </citation>
    <scope>NUCLEOTIDE SEQUENCE [LARGE SCALE GENOMIC DNA]</scope>
    <source>
        <strain evidence="11">ST-NAGAB-D1</strain>
    </source>
</reference>
<sequence precursor="true">MLGKRIFRITARQRVLLTLCLAMLCVATAFGAEDGDQETRISLWSTIAAGGIIGYIILLTSLVVLALVVEGFINIRHEKLIPTGLADDVRENLRMGEYQRAKEMCTEDDSFLGRVIAAGLNEVNSMFGFFDMQNAMQEVSERNISKLYRRLDYLSFIAAVAPMMGLLGTVTGMIRSFNQIALTEGAARPSELAGGISEALVTTCLGLVVAIPAMFFATFFRNRIDNFVAEAEIEVERLMGRFRKGKTENTGAGSA</sequence>
<dbReference type="PANTHER" id="PTHR30625:SF17">
    <property type="entry name" value="TOLQ-RELATED"/>
    <property type="match status" value="1"/>
</dbReference>
<feature type="signal peptide" evidence="8">
    <location>
        <begin position="1"/>
        <end position="31"/>
    </location>
</feature>
<keyword evidence="11" id="KW-1185">Reference proteome</keyword>